<dbReference type="Gene3D" id="3.40.50.410">
    <property type="entry name" value="von Willebrand factor, type A domain"/>
    <property type="match status" value="1"/>
</dbReference>
<dbReference type="AlphaFoldDB" id="A0A3E1R5S7"/>
<dbReference type="SUPFAM" id="SSF53300">
    <property type="entry name" value="vWA-like"/>
    <property type="match status" value="1"/>
</dbReference>
<feature type="domain" description="VIT" evidence="2">
    <location>
        <begin position="3"/>
        <end position="131"/>
    </location>
</feature>
<dbReference type="InterPro" id="IPR036465">
    <property type="entry name" value="vWFA_dom_sf"/>
</dbReference>
<accession>A0A3E1R5S7</accession>
<evidence type="ECO:0000259" key="2">
    <source>
        <dbReference type="PROSITE" id="PS51468"/>
    </source>
</evidence>
<evidence type="ECO:0000313" key="3">
    <source>
        <dbReference type="EMBL" id="RFO94729.1"/>
    </source>
</evidence>
<keyword evidence="4" id="KW-1185">Reference proteome</keyword>
<dbReference type="PANTHER" id="PTHR45737:SF6">
    <property type="entry name" value="VON WILLEBRAND FACTOR A DOMAIN-CONTAINING PROTEIN 5A"/>
    <property type="match status" value="1"/>
</dbReference>
<organism evidence="3 4">
    <name type="scientific">Rhodoferax lacus</name>
    <dbReference type="NCBI Taxonomy" id="2184758"/>
    <lineage>
        <taxon>Bacteria</taxon>
        <taxon>Pseudomonadati</taxon>
        <taxon>Pseudomonadota</taxon>
        <taxon>Betaproteobacteria</taxon>
        <taxon>Burkholderiales</taxon>
        <taxon>Comamonadaceae</taxon>
        <taxon>Rhodoferax</taxon>
    </lineage>
</organism>
<dbReference type="InterPro" id="IPR002035">
    <property type="entry name" value="VWF_A"/>
</dbReference>
<gene>
    <name evidence="3" type="ORF">DIC66_21875</name>
</gene>
<dbReference type="InterPro" id="IPR013694">
    <property type="entry name" value="VIT"/>
</dbReference>
<protein>
    <submittedName>
        <fullName evidence="3">VWA domain-containing protein</fullName>
    </submittedName>
</protein>
<dbReference type="PROSITE" id="PS51468">
    <property type="entry name" value="VIT"/>
    <property type="match status" value="1"/>
</dbReference>
<comment type="caution">
    <text evidence="3">The sequence shown here is derived from an EMBL/GenBank/DDBJ whole genome shotgun (WGS) entry which is preliminary data.</text>
</comment>
<dbReference type="Proteomes" id="UP000260665">
    <property type="component" value="Unassembled WGS sequence"/>
</dbReference>
<evidence type="ECO:0000259" key="1">
    <source>
        <dbReference type="PROSITE" id="PS50234"/>
    </source>
</evidence>
<dbReference type="SMART" id="SM00327">
    <property type="entry name" value="VWA"/>
    <property type="match status" value="1"/>
</dbReference>
<proteinExistence type="predicted"/>
<dbReference type="PROSITE" id="PS50234">
    <property type="entry name" value="VWFA"/>
    <property type="match status" value="1"/>
</dbReference>
<feature type="domain" description="VWFA" evidence="1">
    <location>
        <begin position="266"/>
        <end position="433"/>
    </location>
</feature>
<dbReference type="EMBL" id="QFZK01000032">
    <property type="protein sequence ID" value="RFO94729.1"/>
    <property type="molecule type" value="Genomic_DNA"/>
</dbReference>
<dbReference type="Pfam" id="PF13768">
    <property type="entry name" value="VWA_3"/>
    <property type="match status" value="1"/>
</dbReference>
<dbReference type="Pfam" id="PF08487">
    <property type="entry name" value="VIT"/>
    <property type="match status" value="1"/>
</dbReference>
<evidence type="ECO:0000313" key="4">
    <source>
        <dbReference type="Proteomes" id="UP000260665"/>
    </source>
</evidence>
<name>A0A3E1R5S7_9BURK</name>
<reference evidence="3 4" key="1">
    <citation type="submission" date="2018-05" db="EMBL/GenBank/DDBJ databases">
        <title>Rhodoferax soyangensis sp.nov., isolated from an oligotrophic freshwater lake.</title>
        <authorList>
            <person name="Park M."/>
        </authorList>
    </citation>
    <scope>NUCLEOTIDE SEQUENCE [LARGE SCALE GENOMIC DNA]</scope>
    <source>
        <strain evidence="3 4">IMCC26218</strain>
    </source>
</reference>
<dbReference type="OrthoDB" id="9784383at2"/>
<dbReference type="PANTHER" id="PTHR45737">
    <property type="entry name" value="VON WILLEBRAND FACTOR A DOMAIN-CONTAINING PROTEIN 5A"/>
    <property type="match status" value="1"/>
</dbReference>
<sequence length="795" mass="84358">MNAMRQAEVVCGGGQQPMLLGVQAQGAVKGRLLAMRLQQRFRNASDTNTEISYTFPLPFGAVLMGVDVELNGKALFGEVTAKNTARARYEEALSGGNSGILLEHNADHSYTLELGNLMAREACSITVRYAQVLQLEQGQIRLMLPTTIAPRYGNPITQGRLQPHQVAVSDLSAEYPFDISITLHGDLAKASVASPSHKAAYLPQGDALVVQLAQRGCLDRDFILTLSDLQSQSVALACPDACVPGQTAVMASFSPQLEGSTAQAVAAKILVDCSGSMAGDSIGAARKALHRIVATLQAADRFSLSRFGGTVEHRSRGLWGGTAQAKASATRWIDALDANLGGTEMEAALVSTIAIAHQGKSDILLVTDGEIHGIEDVIVVATQSGHRVFLVAIGASPAEAHLRRLAMATGGACDFVAPGEDVEPAVLRMFSRLRFSRASQLRLEWPAGTAVHWAQPVPAQAFADDALTVCAFVDAAPLQQAGQVLRLWGRLDGADTEVLLAQAAVALVESSANTLARVVASAQVAQATHDADDLFEGPAQVQALAVQYQLVTEHTNFILVHERAEADKALDMPLAHQVPQMLAAGWGGTGSVTFSMKRASVSLSLQVDDIGFGVQHGSMAAPSVWRTTRSAASARVDALSSGGMDDYDIPAFLRKQADDGPQYRYRSAPDDAGISPAELSDWLQAHAQTQWPKTYAALRQLGLGLATCEWLELEIGNGQNEADVVVAFLAAVLACGLTAGQGIGRAVLAIKTAMRPAKQPVVDARLMALVRSRLQGLQALQWPEAVRNFPLMLEA</sequence>